<feature type="transmembrane region" description="Helical" evidence="1">
    <location>
        <begin position="45"/>
        <end position="66"/>
    </location>
</feature>
<keyword evidence="3" id="KW-1185">Reference proteome</keyword>
<dbReference type="EMBL" id="JAJJHW010001127">
    <property type="protein sequence ID" value="KAH8377902.1"/>
    <property type="molecule type" value="Genomic_DNA"/>
</dbReference>
<sequence>QQQQPRPGQRVLFMTRRPDQRLPEEEQITIVVVDEDTLRLFIRKVYLVAMIFILATSVTWLAISGAEFPFYPTIPVRYFFWLVPILPLLILFSCFPQIRYIFPWNWLITVLIVILFTFAGACIMDQFHVLNVFIGLGCIIMVLAIFYACGAFCPVAALPGLIAMSCMTCLLFIALIVLMIVLIFIRHPALGLSLGILFMVLTVTMILFHSQYIHGRLQIVPLFDGLYCSLLIYIHFTALCIAAKFIVDYMENT</sequence>
<proteinExistence type="predicted"/>
<feature type="transmembrane region" description="Helical" evidence="1">
    <location>
        <begin position="225"/>
        <end position="247"/>
    </location>
</feature>
<evidence type="ECO:0000256" key="1">
    <source>
        <dbReference type="SAM" id="Phobius"/>
    </source>
</evidence>
<reference evidence="2" key="1">
    <citation type="journal article" date="2021" name="Mol. Ecol. Resour.">
        <title>Phylogenomic analyses of the genus Drosophila reveals genomic signals of climate adaptation.</title>
        <authorList>
            <person name="Li F."/>
            <person name="Rane R.V."/>
            <person name="Luria V."/>
            <person name="Xiong Z."/>
            <person name="Chen J."/>
            <person name="Li Z."/>
            <person name="Catullo R.A."/>
            <person name="Griffin P.C."/>
            <person name="Schiffer M."/>
            <person name="Pearce S."/>
            <person name="Lee S.F."/>
            <person name="McElroy K."/>
            <person name="Stocker A."/>
            <person name="Shirriffs J."/>
            <person name="Cockerell F."/>
            <person name="Coppin C."/>
            <person name="Sgro C.M."/>
            <person name="Karger A."/>
            <person name="Cain J.W."/>
            <person name="Weber J.A."/>
            <person name="Santpere G."/>
            <person name="Kirschner M.W."/>
            <person name="Hoffmann A.A."/>
            <person name="Oakeshott J.G."/>
            <person name="Zhang G."/>
        </authorList>
    </citation>
    <scope>NUCLEOTIDE SEQUENCE</scope>
    <source>
        <strain evidence="2">BGI-SZ-2011g</strain>
    </source>
</reference>
<gene>
    <name evidence="2" type="ORF">KR093_007760</name>
</gene>
<dbReference type="Proteomes" id="UP001200034">
    <property type="component" value="Unassembled WGS sequence"/>
</dbReference>
<feature type="transmembrane region" description="Helical" evidence="1">
    <location>
        <begin position="191"/>
        <end position="213"/>
    </location>
</feature>
<keyword evidence="1" id="KW-0812">Transmembrane</keyword>
<name>A0AAD4K5D1_9MUSC</name>
<feature type="non-terminal residue" evidence="2">
    <location>
        <position position="1"/>
    </location>
</feature>
<protein>
    <submittedName>
        <fullName evidence="2">Uncharacterized protein</fullName>
    </submittedName>
</protein>
<keyword evidence="1" id="KW-0472">Membrane</keyword>
<keyword evidence="1" id="KW-1133">Transmembrane helix</keyword>
<feature type="transmembrane region" description="Helical" evidence="1">
    <location>
        <begin position="127"/>
        <end position="149"/>
    </location>
</feature>
<evidence type="ECO:0000313" key="3">
    <source>
        <dbReference type="Proteomes" id="UP001200034"/>
    </source>
</evidence>
<accession>A0AAD4K5D1</accession>
<dbReference type="AlphaFoldDB" id="A0AAD4K5D1"/>
<organism evidence="2 3">
    <name type="scientific">Drosophila rubida</name>
    <dbReference type="NCBI Taxonomy" id="30044"/>
    <lineage>
        <taxon>Eukaryota</taxon>
        <taxon>Metazoa</taxon>
        <taxon>Ecdysozoa</taxon>
        <taxon>Arthropoda</taxon>
        <taxon>Hexapoda</taxon>
        <taxon>Insecta</taxon>
        <taxon>Pterygota</taxon>
        <taxon>Neoptera</taxon>
        <taxon>Endopterygota</taxon>
        <taxon>Diptera</taxon>
        <taxon>Brachycera</taxon>
        <taxon>Muscomorpha</taxon>
        <taxon>Ephydroidea</taxon>
        <taxon>Drosophilidae</taxon>
        <taxon>Drosophila</taxon>
    </lineage>
</organism>
<feature type="transmembrane region" description="Helical" evidence="1">
    <location>
        <begin position="78"/>
        <end position="95"/>
    </location>
</feature>
<evidence type="ECO:0000313" key="2">
    <source>
        <dbReference type="EMBL" id="KAH8377902.1"/>
    </source>
</evidence>
<comment type="caution">
    <text evidence="2">The sequence shown here is derived from an EMBL/GenBank/DDBJ whole genome shotgun (WGS) entry which is preliminary data.</text>
</comment>
<feature type="transmembrane region" description="Helical" evidence="1">
    <location>
        <begin position="161"/>
        <end position="185"/>
    </location>
</feature>
<feature type="transmembrane region" description="Helical" evidence="1">
    <location>
        <begin position="102"/>
        <end position="121"/>
    </location>
</feature>
<feature type="non-terminal residue" evidence="2">
    <location>
        <position position="253"/>
    </location>
</feature>